<dbReference type="PANTHER" id="PTHR11079">
    <property type="entry name" value="CYTOSINE DEAMINASE FAMILY MEMBER"/>
    <property type="match status" value="1"/>
</dbReference>
<dbReference type="AlphaFoldDB" id="A0A8S1IY90"/>
<dbReference type="OrthoDB" id="3180714at2759"/>
<protein>
    <recommendedName>
        <fullName evidence="6">CMP/dCMP-type deaminase domain-containing protein</fullName>
    </recommendedName>
</protein>
<dbReference type="GO" id="GO:0005737">
    <property type="term" value="C:cytoplasm"/>
    <property type="evidence" value="ECO:0007669"/>
    <property type="project" value="TreeGrafter"/>
</dbReference>
<dbReference type="SUPFAM" id="SSF53927">
    <property type="entry name" value="Cytidine deaminase-like"/>
    <property type="match status" value="1"/>
</dbReference>
<evidence type="ECO:0000313" key="4">
    <source>
        <dbReference type="EMBL" id="CAD7700148.1"/>
    </source>
</evidence>
<comment type="caution">
    <text evidence="4">The sequence shown here is derived from an EMBL/GenBank/DDBJ whole genome shotgun (WGS) entry which is preliminary data.</text>
</comment>
<accession>A0A8S1IY90</accession>
<feature type="compositionally biased region" description="Gly residues" evidence="3">
    <location>
        <begin position="340"/>
        <end position="351"/>
    </location>
</feature>
<evidence type="ECO:0000256" key="1">
    <source>
        <dbReference type="ARBA" id="ARBA00022694"/>
    </source>
</evidence>
<evidence type="ECO:0000256" key="2">
    <source>
        <dbReference type="ARBA" id="ARBA00038160"/>
    </source>
</evidence>
<dbReference type="PANTHER" id="PTHR11079:SF156">
    <property type="entry name" value="INACTIVE TRNA-SPECIFIC ADENOSINE DEAMINASE-LIKE PROTEIN 3-RELATED"/>
    <property type="match status" value="1"/>
</dbReference>
<feature type="compositionally biased region" description="Polar residues" evidence="3">
    <location>
        <begin position="310"/>
        <end position="326"/>
    </location>
</feature>
<feature type="region of interest" description="Disordered" evidence="3">
    <location>
        <begin position="1"/>
        <end position="46"/>
    </location>
</feature>
<comment type="similarity">
    <text evidence="2">Belongs to the cytidine and deoxycytidylate deaminase family. ADAT3 subfamily.</text>
</comment>
<reference evidence="4" key="1">
    <citation type="submission" date="2020-12" db="EMBL/GenBank/DDBJ databases">
        <authorList>
            <person name="Iha C."/>
        </authorList>
    </citation>
    <scope>NUCLEOTIDE SEQUENCE</scope>
</reference>
<dbReference type="Proteomes" id="UP000708148">
    <property type="component" value="Unassembled WGS sequence"/>
</dbReference>
<organism evidence="4 5">
    <name type="scientific">Ostreobium quekettii</name>
    <dbReference type="NCBI Taxonomy" id="121088"/>
    <lineage>
        <taxon>Eukaryota</taxon>
        <taxon>Viridiplantae</taxon>
        <taxon>Chlorophyta</taxon>
        <taxon>core chlorophytes</taxon>
        <taxon>Ulvophyceae</taxon>
        <taxon>TCBD clade</taxon>
        <taxon>Bryopsidales</taxon>
        <taxon>Ostreobineae</taxon>
        <taxon>Ostreobiaceae</taxon>
        <taxon>Ostreobium</taxon>
    </lineage>
</organism>
<dbReference type="InterPro" id="IPR016193">
    <property type="entry name" value="Cytidine_deaminase-like"/>
</dbReference>
<gene>
    <name evidence="4" type="ORF">OSTQU699_LOCUS5507</name>
</gene>
<keyword evidence="1" id="KW-0819">tRNA processing</keyword>
<proteinExistence type="inferred from homology"/>
<feature type="region of interest" description="Disordered" evidence="3">
    <location>
        <begin position="289"/>
        <end position="351"/>
    </location>
</feature>
<sequence length="443" mass="46479">MAASSGGTKRGAPPAEPCARPADHPGPSGLHDVRAPAFSRPRLVDPEDASQLVRVAAWAAAIEPRRAAALMKELAARAKLPDALQHLKRIRRGPSPESSPPVKLDVLLWPVGPEPAGAGSNESVFRSDVSVLEPNASLLRSDESGFNSVGGDRDPLDDMPEGVAAVVRAFGLEPFATVVAGSAPRDRSQWAEWNKLWPIGWRPPEPHPGAGAGELDADEAARARRFMGMALREAEAAGCGNAAVIVDPAREKEDGVVAIGLEGCDRDPLRHAVMAAVEGAAERERAVWGEAGEEKAPKRRRMGVTEHSESNFGDRTQFEGTGQDSISGDCRGWDSSSGASQGGGGKMAGGGGCGDREGEGFGDGGAGGAGGRPYLCSGFECYVVREPCLMCAMALVHSRVARVVYCQADAGGGALGGRHRLHGERSLNHHYAVYHMPLENDSE</sequence>
<evidence type="ECO:0000313" key="5">
    <source>
        <dbReference type="Proteomes" id="UP000708148"/>
    </source>
</evidence>
<evidence type="ECO:0008006" key="6">
    <source>
        <dbReference type="Google" id="ProtNLM"/>
    </source>
</evidence>
<dbReference type="Gene3D" id="3.40.140.10">
    <property type="entry name" value="Cytidine Deaminase, domain 2"/>
    <property type="match status" value="1"/>
</dbReference>
<dbReference type="GO" id="GO:0008033">
    <property type="term" value="P:tRNA processing"/>
    <property type="evidence" value="ECO:0007669"/>
    <property type="project" value="UniProtKB-KW"/>
</dbReference>
<dbReference type="GO" id="GO:0052717">
    <property type="term" value="F:tRNA-specific adenosine-34 deaminase activity"/>
    <property type="evidence" value="ECO:0007669"/>
    <property type="project" value="TreeGrafter"/>
</dbReference>
<keyword evidence="5" id="KW-1185">Reference proteome</keyword>
<name>A0A8S1IY90_9CHLO</name>
<evidence type="ECO:0000256" key="3">
    <source>
        <dbReference type="SAM" id="MobiDB-lite"/>
    </source>
</evidence>
<dbReference type="GO" id="GO:0005634">
    <property type="term" value="C:nucleus"/>
    <property type="evidence" value="ECO:0007669"/>
    <property type="project" value="TreeGrafter"/>
</dbReference>
<dbReference type="EMBL" id="CAJHUC010001185">
    <property type="protein sequence ID" value="CAD7700148.1"/>
    <property type="molecule type" value="Genomic_DNA"/>
</dbReference>